<dbReference type="InterPro" id="IPR009057">
    <property type="entry name" value="Homeodomain-like_sf"/>
</dbReference>
<dbReference type="Pfam" id="PF00440">
    <property type="entry name" value="TetR_N"/>
    <property type="match status" value="1"/>
</dbReference>
<dbReference type="PANTHER" id="PTHR30055:SF234">
    <property type="entry name" value="HTH-TYPE TRANSCRIPTIONAL REGULATOR BETI"/>
    <property type="match status" value="1"/>
</dbReference>
<keyword evidence="7" id="KW-1185">Reference proteome</keyword>
<comment type="caution">
    <text evidence="6">The sequence shown here is derived from an EMBL/GenBank/DDBJ whole genome shotgun (WGS) entry which is preliminary data.</text>
</comment>
<organism evidence="6 7">
    <name type="scientific">Agromyces lapidis</name>
    <dbReference type="NCBI Taxonomy" id="279574"/>
    <lineage>
        <taxon>Bacteria</taxon>
        <taxon>Bacillati</taxon>
        <taxon>Actinomycetota</taxon>
        <taxon>Actinomycetes</taxon>
        <taxon>Micrococcales</taxon>
        <taxon>Microbacteriaceae</taxon>
        <taxon>Agromyces</taxon>
    </lineage>
</organism>
<evidence type="ECO:0000256" key="3">
    <source>
        <dbReference type="ARBA" id="ARBA00023163"/>
    </source>
</evidence>
<keyword evidence="1" id="KW-0805">Transcription regulation</keyword>
<accession>A0ABV5SPM3</accession>
<dbReference type="Gene3D" id="1.10.357.10">
    <property type="entry name" value="Tetracycline Repressor, domain 2"/>
    <property type="match status" value="1"/>
</dbReference>
<keyword evidence="3" id="KW-0804">Transcription</keyword>
<feature type="DNA-binding region" description="H-T-H motif" evidence="4">
    <location>
        <begin position="34"/>
        <end position="53"/>
    </location>
</feature>
<evidence type="ECO:0000313" key="6">
    <source>
        <dbReference type="EMBL" id="MFB9642137.1"/>
    </source>
</evidence>
<evidence type="ECO:0000313" key="7">
    <source>
        <dbReference type="Proteomes" id="UP001589667"/>
    </source>
</evidence>
<sequence>MPTDATLPSRARASDELLRTALEQFATVGFAGTSLQQIADHAGYSKSSVLYHYASKEALLEAAITPAIERLEALVDDFAEGRRSDAARGVFITRFVDLLLGERLAVHLFVSQGHSLGGIPIVERGNAAIRVLADAICSGATLVEQMRFGVALAGATYALVAGATFFDDVEMSELTNSHDDDEMRAALVEVVSELLLPADGRQTR</sequence>
<gene>
    <name evidence="6" type="ORF">ACFFQV_07525</name>
</gene>
<dbReference type="Proteomes" id="UP001589667">
    <property type="component" value="Unassembled WGS sequence"/>
</dbReference>
<dbReference type="PROSITE" id="PS50977">
    <property type="entry name" value="HTH_TETR_2"/>
    <property type="match status" value="1"/>
</dbReference>
<protein>
    <submittedName>
        <fullName evidence="6">TetR/AcrR family transcriptional regulator</fullName>
    </submittedName>
</protein>
<feature type="domain" description="HTH tetR-type" evidence="5">
    <location>
        <begin position="11"/>
        <end position="71"/>
    </location>
</feature>
<evidence type="ECO:0000256" key="2">
    <source>
        <dbReference type="ARBA" id="ARBA00023125"/>
    </source>
</evidence>
<dbReference type="EMBL" id="JBHMBL010000001">
    <property type="protein sequence ID" value="MFB9642137.1"/>
    <property type="molecule type" value="Genomic_DNA"/>
</dbReference>
<evidence type="ECO:0000259" key="5">
    <source>
        <dbReference type="PROSITE" id="PS50977"/>
    </source>
</evidence>
<dbReference type="PRINTS" id="PR00455">
    <property type="entry name" value="HTHTETR"/>
</dbReference>
<name>A0ABV5SPM3_9MICO</name>
<reference evidence="6 7" key="1">
    <citation type="submission" date="2024-09" db="EMBL/GenBank/DDBJ databases">
        <authorList>
            <person name="Sun Q."/>
            <person name="Mori K."/>
        </authorList>
    </citation>
    <scope>NUCLEOTIDE SEQUENCE [LARGE SCALE GENOMIC DNA]</scope>
    <source>
        <strain evidence="6 7">JCM 14321</strain>
    </source>
</reference>
<evidence type="ECO:0000256" key="4">
    <source>
        <dbReference type="PROSITE-ProRule" id="PRU00335"/>
    </source>
</evidence>
<dbReference type="PANTHER" id="PTHR30055">
    <property type="entry name" value="HTH-TYPE TRANSCRIPTIONAL REGULATOR RUTR"/>
    <property type="match status" value="1"/>
</dbReference>
<dbReference type="SUPFAM" id="SSF46689">
    <property type="entry name" value="Homeodomain-like"/>
    <property type="match status" value="1"/>
</dbReference>
<dbReference type="RefSeq" id="WP_157424876.1">
    <property type="nucleotide sequence ID" value="NZ_BAAANI010000007.1"/>
</dbReference>
<keyword evidence="2 4" id="KW-0238">DNA-binding</keyword>
<dbReference type="InterPro" id="IPR050109">
    <property type="entry name" value="HTH-type_TetR-like_transc_reg"/>
</dbReference>
<proteinExistence type="predicted"/>
<dbReference type="InterPro" id="IPR001647">
    <property type="entry name" value="HTH_TetR"/>
</dbReference>
<evidence type="ECO:0000256" key="1">
    <source>
        <dbReference type="ARBA" id="ARBA00023015"/>
    </source>
</evidence>